<dbReference type="PANTHER" id="PTHR43133">
    <property type="entry name" value="RNA POLYMERASE ECF-TYPE SIGMA FACTO"/>
    <property type="match status" value="1"/>
</dbReference>
<dbReference type="EMBL" id="CAEZYK010000027">
    <property type="protein sequence ID" value="CAB4721222.1"/>
    <property type="molecule type" value="Genomic_DNA"/>
</dbReference>
<evidence type="ECO:0000256" key="1">
    <source>
        <dbReference type="ARBA" id="ARBA00010641"/>
    </source>
</evidence>
<dbReference type="SUPFAM" id="SSF88659">
    <property type="entry name" value="Sigma3 and sigma4 domains of RNA polymerase sigma factors"/>
    <property type="match status" value="1"/>
</dbReference>
<evidence type="ECO:0000259" key="9">
    <source>
        <dbReference type="Pfam" id="PF08281"/>
    </source>
</evidence>
<dbReference type="InterPro" id="IPR036388">
    <property type="entry name" value="WH-like_DNA-bd_sf"/>
</dbReference>
<keyword evidence="5" id="KW-0804">Transcription</keyword>
<dbReference type="InterPro" id="IPR013324">
    <property type="entry name" value="RNA_pol_sigma_r3/r4-like"/>
</dbReference>
<evidence type="ECO:0000256" key="4">
    <source>
        <dbReference type="ARBA" id="ARBA00023125"/>
    </source>
</evidence>
<keyword evidence="7" id="KW-1133">Transmembrane helix</keyword>
<dbReference type="GO" id="GO:0006352">
    <property type="term" value="P:DNA-templated transcription initiation"/>
    <property type="evidence" value="ECO:0007669"/>
    <property type="project" value="InterPro"/>
</dbReference>
<dbReference type="Gene3D" id="1.10.10.10">
    <property type="entry name" value="Winged helix-like DNA-binding domain superfamily/Winged helix DNA-binding domain"/>
    <property type="match status" value="1"/>
</dbReference>
<dbReference type="Gene3D" id="1.10.1740.10">
    <property type="match status" value="1"/>
</dbReference>
<dbReference type="InterPro" id="IPR013249">
    <property type="entry name" value="RNA_pol_sigma70_r4_t2"/>
</dbReference>
<evidence type="ECO:0000256" key="3">
    <source>
        <dbReference type="ARBA" id="ARBA00023082"/>
    </source>
</evidence>
<reference evidence="11" key="1">
    <citation type="submission" date="2020-05" db="EMBL/GenBank/DDBJ databases">
        <authorList>
            <person name="Chiriac C."/>
            <person name="Salcher M."/>
            <person name="Ghai R."/>
            <person name="Kavagutti S V."/>
        </authorList>
    </citation>
    <scope>NUCLEOTIDE SEQUENCE</scope>
</reference>
<comment type="similarity">
    <text evidence="1">Belongs to the sigma-70 factor family. ECF subfamily.</text>
</comment>
<dbReference type="InterPro" id="IPR007627">
    <property type="entry name" value="RNA_pol_sigma70_r2"/>
</dbReference>
<dbReference type="Pfam" id="PF08281">
    <property type="entry name" value="Sigma70_r4_2"/>
    <property type="match status" value="1"/>
</dbReference>
<proteinExistence type="inferred from homology"/>
<evidence type="ECO:0000313" key="10">
    <source>
        <dbReference type="EMBL" id="CAB4721222.1"/>
    </source>
</evidence>
<organism evidence="11">
    <name type="scientific">freshwater metagenome</name>
    <dbReference type="NCBI Taxonomy" id="449393"/>
    <lineage>
        <taxon>unclassified sequences</taxon>
        <taxon>metagenomes</taxon>
        <taxon>ecological metagenomes</taxon>
    </lineage>
</organism>
<feature type="transmembrane region" description="Helical" evidence="7">
    <location>
        <begin position="339"/>
        <end position="357"/>
    </location>
</feature>
<dbReference type="Pfam" id="PF04542">
    <property type="entry name" value="Sigma70_r2"/>
    <property type="match status" value="1"/>
</dbReference>
<evidence type="ECO:0000259" key="8">
    <source>
        <dbReference type="Pfam" id="PF04542"/>
    </source>
</evidence>
<keyword evidence="7" id="KW-0472">Membrane</keyword>
<dbReference type="AlphaFoldDB" id="A0A6J7NBV5"/>
<keyword evidence="3" id="KW-0731">Sigma factor</keyword>
<evidence type="ECO:0000256" key="7">
    <source>
        <dbReference type="SAM" id="Phobius"/>
    </source>
</evidence>
<dbReference type="InterPro" id="IPR013325">
    <property type="entry name" value="RNA_pol_sigma_r2"/>
</dbReference>
<evidence type="ECO:0000256" key="6">
    <source>
        <dbReference type="SAM" id="MobiDB-lite"/>
    </source>
</evidence>
<feature type="compositionally biased region" description="Basic and acidic residues" evidence="6">
    <location>
        <begin position="24"/>
        <end position="34"/>
    </location>
</feature>
<dbReference type="InterPro" id="IPR039425">
    <property type="entry name" value="RNA_pol_sigma-70-like"/>
</dbReference>
<dbReference type="InterPro" id="IPR014284">
    <property type="entry name" value="RNA_pol_sigma-70_dom"/>
</dbReference>
<dbReference type="PANTHER" id="PTHR43133:SF8">
    <property type="entry name" value="RNA POLYMERASE SIGMA FACTOR HI_1459-RELATED"/>
    <property type="match status" value="1"/>
</dbReference>
<sequence length="498" mass="53395">MEPNKRTPQFVGQAGQSGVDAPEDERTAQRTQERAEDAVLVDRVRSSDPDAFGLLYDRWFVRVHDLAFRITRDEAAAADVAQDAFLRAWQNLATLEDPLAFGGWLLRIARNRALDRQRREKRSLVVDDEGFTMIEVTGAGSALAPAGFSAEERLGAVANPAQIAEDNELSALLWESARALPERDQEVLDLGLRHEMSPADIGEVVGLSRNAANQAVHRARGRLKEAVEARVLWHRGKPKCSELTSELKEAGIEDFDALALACIGSHVTDCKKCQGRRALQLDPSKMFAAVPFLGVAWALRAQTAHALSNAGVPMGKSVGLAPRDPDRPRRFSNRRASKFIGAGLVVVVVLTGLVFSGEVGDGRLFESESSPQVTPSTVVAVIPELTPEVTVTTRARGLVPTPVETGTASISISPGSAICCSFVSPTITWSSTGGARVEVLGDNLSSSFPSGSTEICPGSTTTGKCEVAGSSLFVYRVTVYGTSDQVLAESTVVFSVRN</sequence>
<evidence type="ECO:0000256" key="2">
    <source>
        <dbReference type="ARBA" id="ARBA00023015"/>
    </source>
</evidence>
<evidence type="ECO:0000313" key="11">
    <source>
        <dbReference type="EMBL" id="CAB4988113.1"/>
    </source>
</evidence>
<evidence type="ECO:0000313" key="12">
    <source>
        <dbReference type="EMBL" id="CAB5026980.1"/>
    </source>
</evidence>
<dbReference type="NCBIfam" id="TIGR02937">
    <property type="entry name" value="sigma70-ECF"/>
    <property type="match status" value="1"/>
</dbReference>
<dbReference type="SUPFAM" id="SSF88946">
    <property type="entry name" value="Sigma2 domain of RNA polymerase sigma factors"/>
    <property type="match status" value="1"/>
</dbReference>
<feature type="region of interest" description="Disordered" evidence="6">
    <location>
        <begin position="1"/>
        <end position="34"/>
    </location>
</feature>
<keyword evidence="7" id="KW-0812">Transmembrane</keyword>
<name>A0A6J7NBV5_9ZZZZ</name>
<dbReference type="GO" id="GO:0016987">
    <property type="term" value="F:sigma factor activity"/>
    <property type="evidence" value="ECO:0007669"/>
    <property type="project" value="UniProtKB-KW"/>
</dbReference>
<dbReference type="EMBL" id="CAFBPQ010000031">
    <property type="protein sequence ID" value="CAB5026980.1"/>
    <property type="molecule type" value="Genomic_DNA"/>
</dbReference>
<protein>
    <submittedName>
        <fullName evidence="11">Unannotated protein</fullName>
    </submittedName>
</protein>
<dbReference type="GO" id="GO:0003677">
    <property type="term" value="F:DNA binding"/>
    <property type="evidence" value="ECO:0007669"/>
    <property type="project" value="UniProtKB-KW"/>
</dbReference>
<evidence type="ECO:0000256" key="5">
    <source>
        <dbReference type="ARBA" id="ARBA00023163"/>
    </source>
</evidence>
<accession>A0A6J7NBV5</accession>
<keyword evidence="2" id="KW-0805">Transcription regulation</keyword>
<dbReference type="EMBL" id="CAFBOF010000059">
    <property type="protein sequence ID" value="CAB4988113.1"/>
    <property type="molecule type" value="Genomic_DNA"/>
</dbReference>
<feature type="domain" description="RNA polymerase sigma factor 70 region 4 type 2" evidence="9">
    <location>
        <begin position="174"/>
        <end position="223"/>
    </location>
</feature>
<gene>
    <name evidence="10" type="ORF">UFOPK2683_00633</name>
    <name evidence="11" type="ORF">UFOPK3897_01572</name>
    <name evidence="12" type="ORF">UFOPK4121_01026</name>
</gene>
<keyword evidence="4" id="KW-0238">DNA-binding</keyword>
<feature type="domain" description="RNA polymerase sigma-70 region 2" evidence="8">
    <location>
        <begin position="55"/>
        <end position="122"/>
    </location>
</feature>